<dbReference type="EMBL" id="BDEC01000053">
    <property type="protein sequence ID" value="GBD68518.1"/>
    <property type="molecule type" value="Genomic_DNA"/>
</dbReference>
<evidence type="ECO:0000256" key="2">
    <source>
        <dbReference type="ARBA" id="ARBA00023015"/>
    </source>
</evidence>
<dbReference type="PANTHER" id="PTHR30346">
    <property type="entry name" value="TRANSCRIPTIONAL DUAL REGULATOR HCAR-RELATED"/>
    <property type="match status" value="1"/>
</dbReference>
<dbReference type="PROSITE" id="PS50931">
    <property type="entry name" value="HTH_LYSR"/>
    <property type="match status" value="1"/>
</dbReference>
<dbReference type="AlphaFoldDB" id="A0A2H6DSI6"/>
<comment type="caution">
    <text evidence="5">The sequence shown here is derived from an EMBL/GenBank/DDBJ whole genome shotgun (WGS) entry which is preliminary data.</text>
</comment>
<reference evidence="5 6" key="1">
    <citation type="submission" date="2016-05" db="EMBL/GenBank/DDBJ databases">
        <title>Whole genome sequencing of Tetragenococcus halophilus subsp. halophilus NISL 7118.</title>
        <authorList>
            <person name="Shiwa Y."/>
            <person name="Nishimura I."/>
            <person name="Yoshikawa H."/>
            <person name="Koyama Y."/>
            <person name="Oguma T."/>
        </authorList>
    </citation>
    <scope>NUCLEOTIDE SEQUENCE [LARGE SCALE GENOMIC DNA]</scope>
    <source>
        <strain evidence="5 6">NISL 7118</strain>
    </source>
</reference>
<dbReference type="Proteomes" id="UP000236214">
    <property type="component" value="Unassembled WGS sequence"/>
</dbReference>
<dbReference type="InterPro" id="IPR036388">
    <property type="entry name" value="WH-like_DNA-bd_sf"/>
</dbReference>
<protein>
    <submittedName>
        <fullName evidence="5">Putative LysR family transcriptional regulator</fullName>
    </submittedName>
</protein>
<dbReference type="FunFam" id="1.10.10.10:FF:000001">
    <property type="entry name" value="LysR family transcriptional regulator"/>
    <property type="match status" value="1"/>
</dbReference>
<evidence type="ECO:0000256" key="3">
    <source>
        <dbReference type="ARBA" id="ARBA00023125"/>
    </source>
</evidence>
<dbReference type="GO" id="GO:0003677">
    <property type="term" value="F:DNA binding"/>
    <property type="evidence" value="ECO:0007669"/>
    <property type="project" value="UniProtKB-KW"/>
</dbReference>
<dbReference type="PRINTS" id="PR00039">
    <property type="entry name" value="HTHLYSR"/>
</dbReference>
<accession>A0A2H6DSI6</accession>
<keyword evidence="3" id="KW-0238">DNA-binding</keyword>
<dbReference type="InterPro" id="IPR000847">
    <property type="entry name" value="LysR_HTH_N"/>
</dbReference>
<sequence length="73" mass="8547">MELRVLRYFLVVAEEQSIAKAAQTLHITQPTLSRQIKGLEENLGTDLFTRTNRKMFLTESGLFLKKEQKIFYI</sequence>
<evidence type="ECO:0000313" key="5">
    <source>
        <dbReference type="EMBL" id="GBD68518.1"/>
    </source>
</evidence>
<dbReference type="SUPFAM" id="SSF46785">
    <property type="entry name" value="Winged helix' DNA-binding domain"/>
    <property type="match status" value="1"/>
</dbReference>
<dbReference type="PANTHER" id="PTHR30346:SF28">
    <property type="entry name" value="HTH-TYPE TRANSCRIPTIONAL REGULATOR CYNR"/>
    <property type="match status" value="1"/>
</dbReference>
<name>A0A2H6DSI6_TETHA</name>
<evidence type="ECO:0000256" key="1">
    <source>
        <dbReference type="ARBA" id="ARBA00009437"/>
    </source>
</evidence>
<evidence type="ECO:0000313" key="6">
    <source>
        <dbReference type="Proteomes" id="UP000236214"/>
    </source>
</evidence>
<keyword evidence="4" id="KW-0804">Transcription</keyword>
<proteinExistence type="inferred from homology"/>
<keyword evidence="2" id="KW-0805">Transcription regulation</keyword>
<dbReference type="GO" id="GO:0003700">
    <property type="term" value="F:DNA-binding transcription factor activity"/>
    <property type="evidence" value="ECO:0007669"/>
    <property type="project" value="InterPro"/>
</dbReference>
<keyword evidence="6" id="KW-1185">Reference proteome</keyword>
<dbReference type="Gene3D" id="1.10.10.10">
    <property type="entry name" value="Winged helix-like DNA-binding domain superfamily/Winged helix DNA-binding domain"/>
    <property type="match status" value="1"/>
</dbReference>
<organism evidence="5 6">
    <name type="scientific">Tetragenococcus halophilus subsp. halophilus</name>
    <dbReference type="NCBI Taxonomy" id="1513897"/>
    <lineage>
        <taxon>Bacteria</taxon>
        <taxon>Bacillati</taxon>
        <taxon>Bacillota</taxon>
        <taxon>Bacilli</taxon>
        <taxon>Lactobacillales</taxon>
        <taxon>Enterococcaceae</taxon>
        <taxon>Tetragenococcus</taxon>
    </lineage>
</organism>
<gene>
    <name evidence="5" type="ORF">TEHN7118_1324</name>
</gene>
<comment type="similarity">
    <text evidence="1">Belongs to the LysR transcriptional regulatory family.</text>
</comment>
<dbReference type="Pfam" id="PF00126">
    <property type="entry name" value="HTH_1"/>
    <property type="match status" value="1"/>
</dbReference>
<dbReference type="InterPro" id="IPR036390">
    <property type="entry name" value="WH_DNA-bd_sf"/>
</dbReference>
<dbReference type="GO" id="GO:0032993">
    <property type="term" value="C:protein-DNA complex"/>
    <property type="evidence" value="ECO:0007669"/>
    <property type="project" value="TreeGrafter"/>
</dbReference>
<evidence type="ECO:0000256" key="4">
    <source>
        <dbReference type="ARBA" id="ARBA00023163"/>
    </source>
</evidence>